<sequence>MDHAFLEFADTTVSEGNRWREANVKAGHDITDLNKHPRKVGNLTVSHQSHHEASTPFYKMVLPKLTLGFSDARGFYGPISLKHHRQHFVRVLIKKPSDKTNLQVYQAVAKSLNLPTQPTGLHAMIAISRQSLQNRTQNLPPIREHILTDAKYSVKVSGFIDNQLVGLLLEGNLVDFALLWRNFDSKYNAITKAGNAA</sequence>
<gene>
    <name evidence="1" type="ORF">EJ08DRAFT_308303</name>
</gene>
<dbReference type="AlphaFoldDB" id="A0A9P4NNA1"/>
<evidence type="ECO:0000313" key="1">
    <source>
        <dbReference type="EMBL" id="KAF2428949.1"/>
    </source>
</evidence>
<dbReference type="EMBL" id="MU007051">
    <property type="protein sequence ID" value="KAF2428949.1"/>
    <property type="molecule type" value="Genomic_DNA"/>
</dbReference>
<keyword evidence="2" id="KW-1185">Reference proteome</keyword>
<organism evidence="1 2">
    <name type="scientific">Tothia fuscella</name>
    <dbReference type="NCBI Taxonomy" id="1048955"/>
    <lineage>
        <taxon>Eukaryota</taxon>
        <taxon>Fungi</taxon>
        <taxon>Dikarya</taxon>
        <taxon>Ascomycota</taxon>
        <taxon>Pezizomycotina</taxon>
        <taxon>Dothideomycetes</taxon>
        <taxon>Pleosporomycetidae</taxon>
        <taxon>Venturiales</taxon>
        <taxon>Cylindrosympodiaceae</taxon>
        <taxon>Tothia</taxon>
    </lineage>
</organism>
<proteinExistence type="predicted"/>
<accession>A0A9P4NNA1</accession>
<evidence type="ECO:0000313" key="2">
    <source>
        <dbReference type="Proteomes" id="UP000800235"/>
    </source>
</evidence>
<dbReference type="Proteomes" id="UP000800235">
    <property type="component" value="Unassembled WGS sequence"/>
</dbReference>
<name>A0A9P4NNA1_9PEZI</name>
<reference evidence="1" key="1">
    <citation type="journal article" date="2020" name="Stud. Mycol.">
        <title>101 Dothideomycetes genomes: a test case for predicting lifestyles and emergence of pathogens.</title>
        <authorList>
            <person name="Haridas S."/>
            <person name="Albert R."/>
            <person name="Binder M."/>
            <person name="Bloem J."/>
            <person name="Labutti K."/>
            <person name="Salamov A."/>
            <person name="Andreopoulos B."/>
            <person name="Baker S."/>
            <person name="Barry K."/>
            <person name="Bills G."/>
            <person name="Bluhm B."/>
            <person name="Cannon C."/>
            <person name="Castanera R."/>
            <person name="Culley D."/>
            <person name="Daum C."/>
            <person name="Ezra D."/>
            <person name="Gonzalez J."/>
            <person name="Henrissat B."/>
            <person name="Kuo A."/>
            <person name="Liang C."/>
            <person name="Lipzen A."/>
            <person name="Lutzoni F."/>
            <person name="Magnuson J."/>
            <person name="Mondo S."/>
            <person name="Nolan M."/>
            <person name="Ohm R."/>
            <person name="Pangilinan J."/>
            <person name="Park H.-J."/>
            <person name="Ramirez L."/>
            <person name="Alfaro M."/>
            <person name="Sun H."/>
            <person name="Tritt A."/>
            <person name="Yoshinaga Y."/>
            <person name="Zwiers L.-H."/>
            <person name="Turgeon B."/>
            <person name="Goodwin S."/>
            <person name="Spatafora J."/>
            <person name="Crous P."/>
            <person name="Grigoriev I."/>
        </authorList>
    </citation>
    <scope>NUCLEOTIDE SEQUENCE</scope>
    <source>
        <strain evidence="1">CBS 130266</strain>
    </source>
</reference>
<protein>
    <submittedName>
        <fullName evidence="1">Uncharacterized protein</fullName>
    </submittedName>
</protein>
<comment type="caution">
    <text evidence="1">The sequence shown here is derived from an EMBL/GenBank/DDBJ whole genome shotgun (WGS) entry which is preliminary data.</text>
</comment>